<proteinExistence type="predicted"/>
<keyword evidence="1" id="KW-0472">Membrane</keyword>
<sequence length="705" mass="81047">MCDVFPPSLAFAMQACTQYRNRVLDNSSVRRLTELFDAHIGKREKRQLVEGVVGAAAVYGVYRIIGDLFGGNNDEIIHRLDESENFQRHQEKLDDILVTSVLSLEDSNLVLLESFKNLFDSVNATRSLIHNLLKMSLKQQRAFSGWAKFSLKSEMRRHYEQMISAFSRVANNDLNLDMFSPEQRTFVHEFLWNRIRSNLPVNFSASLAQFIPNLLVQQVISFVPVNESEIVYELNENDFNFFVETVSDEVPMKNETIELDSILPKIVGHARIENFFAIPSNTSRKKAHLYKITRLPLFVDERRAEYVANLPQYISIGEDGSSSEWFEHSNRKCTVDQKSRYMFCSVPMPTFNSIQHPCLRSIIFNTSTKDCLKETVDLSSPHIVKFTPNIHAISVHTSLQCFEKGDKRNQNVFSNITKVAIIKTRCNSFVSCGTLDFSSVGGICDNAESYIFSFNTTYENPFKLERSVNPLDVRMTDLNSMMDISSIIESIVSHRKQLEDTHTEFQSNIHRTLRTKVWPKVFLGIFLISSIVTFSVVVYTTRRCYKTCLVHDHWKSVHSLFHRFVKQKQVEVENLPLDMNLLNETSKQKDSSDAVIYEGRKVDHSYPLLNEAAPHANNHHSPYSSRSEKDVLSLKQKVNFDPLPLTNYISCNPKMSDDIRTEISYKKPNSSSRKIYSFLGESDLVSNHSSMTSREFSDEDHQSEE</sequence>
<keyword evidence="4" id="KW-1185">Reference proteome</keyword>
<organism evidence="2 5">
    <name type="scientific">Adineta ricciae</name>
    <name type="common">Rotifer</name>
    <dbReference type="NCBI Taxonomy" id="249248"/>
    <lineage>
        <taxon>Eukaryota</taxon>
        <taxon>Metazoa</taxon>
        <taxon>Spiralia</taxon>
        <taxon>Gnathifera</taxon>
        <taxon>Rotifera</taxon>
        <taxon>Eurotatoria</taxon>
        <taxon>Bdelloidea</taxon>
        <taxon>Adinetida</taxon>
        <taxon>Adinetidae</taxon>
        <taxon>Adineta</taxon>
    </lineage>
</organism>
<name>A0A815QQH6_ADIRI</name>
<dbReference type="EMBL" id="CAJNOJ010000488">
    <property type="protein sequence ID" value="CAF1465600.1"/>
    <property type="molecule type" value="Genomic_DNA"/>
</dbReference>
<evidence type="ECO:0000313" key="4">
    <source>
        <dbReference type="Proteomes" id="UP000663828"/>
    </source>
</evidence>
<evidence type="ECO:0000313" key="3">
    <source>
        <dbReference type="EMBL" id="CAF1636980.1"/>
    </source>
</evidence>
<keyword evidence="1" id="KW-0812">Transmembrane</keyword>
<reference evidence="2" key="1">
    <citation type="submission" date="2021-02" db="EMBL/GenBank/DDBJ databases">
        <authorList>
            <person name="Nowell W R."/>
        </authorList>
    </citation>
    <scope>NUCLEOTIDE SEQUENCE</scope>
</reference>
<protein>
    <submittedName>
        <fullName evidence="2">Uncharacterized protein</fullName>
    </submittedName>
</protein>
<evidence type="ECO:0000313" key="2">
    <source>
        <dbReference type="EMBL" id="CAF1465600.1"/>
    </source>
</evidence>
<dbReference type="AlphaFoldDB" id="A0A815QQH6"/>
<gene>
    <name evidence="2" type="ORF">EDS130_LOCUS40440</name>
    <name evidence="3" type="ORF">XAT740_LOCUS52642</name>
</gene>
<evidence type="ECO:0000256" key="1">
    <source>
        <dbReference type="SAM" id="Phobius"/>
    </source>
</evidence>
<evidence type="ECO:0000313" key="5">
    <source>
        <dbReference type="Proteomes" id="UP000663852"/>
    </source>
</evidence>
<feature type="transmembrane region" description="Helical" evidence="1">
    <location>
        <begin position="517"/>
        <end position="539"/>
    </location>
</feature>
<accession>A0A815QQH6</accession>
<dbReference type="Proteomes" id="UP000663828">
    <property type="component" value="Unassembled WGS sequence"/>
</dbReference>
<dbReference type="Proteomes" id="UP000663852">
    <property type="component" value="Unassembled WGS sequence"/>
</dbReference>
<keyword evidence="1" id="KW-1133">Transmembrane helix</keyword>
<comment type="caution">
    <text evidence="2">The sequence shown here is derived from an EMBL/GenBank/DDBJ whole genome shotgun (WGS) entry which is preliminary data.</text>
</comment>
<dbReference type="EMBL" id="CAJNOR010008739">
    <property type="protein sequence ID" value="CAF1636980.1"/>
    <property type="molecule type" value="Genomic_DNA"/>
</dbReference>